<evidence type="ECO:0000313" key="9">
    <source>
        <dbReference type="EMBL" id="ARJ05222.1"/>
    </source>
</evidence>
<dbReference type="STRING" id="1619308.B5808_08350"/>
<dbReference type="Pfam" id="PF09594">
    <property type="entry name" value="GT87"/>
    <property type="match status" value="1"/>
</dbReference>
<evidence type="ECO:0000256" key="1">
    <source>
        <dbReference type="ARBA" id="ARBA00004651"/>
    </source>
</evidence>
<feature type="transmembrane region" description="Helical" evidence="8">
    <location>
        <begin position="465"/>
        <end position="486"/>
    </location>
</feature>
<keyword evidence="4 8" id="KW-0812">Transmembrane</keyword>
<evidence type="ECO:0000313" key="10">
    <source>
        <dbReference type="Proteomes" id="UP000192775"/>
    </source>
</evidence>
<dbReference type="RefSeq" id="WP_085019360.1">
    <property type="nucleotide sequence ID" value="NZ_BMHD01000001.1"/>
</dbReference>
<dbReference type="EMBL" id="CP020715">
    <property type="protein sequence ID" value="ARJ05222.1"/>
    <property type="molecule type" value="Genomic_DNA"/>
</dbReference>
<keyword evidence="10" id="KW-1185">Reference proteome</keyword>
<dbReference type="GO" id="GO:0016758">
    <property type="term" value="F:hexosyltransferase activity"/>
    <property type="evidence" value="ECO:0007669"/>
    <property type="project" value="InterPro"/>
</dbReference>
<reference evidence="9 10" key="1">
    <citation type="submission" date="2017-04" db="EMBL/GenBank/DDBJ databases">
        <authorList>
            <person name="Afonso C.L."/>
            <person name="Miller P.J."/>
            <person name="Scott M.A."/>
            <person name="Spackman E."/>
            <person name="Goraichik I."/>
            <person name="Dimitrov K.M."/>
            <person name="Suarez D.L."/>
            <person name="Swayne D.E."/>
        </authorList>
    </citation>
    <scope>NUCLEOTIDE SEQUENCE [LARGE SCALE GENOMIC DNA]</scope>
    <source>
        <strain evidence="10">XA(T)</strain>
    </source>
</reference>
<protein>
    <recommendedName>
        <fullName evidence="11">DUF2029 domain-containing protein</fullName>
    </recommendedName>
</protein>
<keyword evidence="2" id="KW-1003">Cell membrane</keyword>
<dbReference type="AlphaFoldDB" id="A0A1X9LL72"/>
<name>A0A1X9LL72_9MICO</name>
<evidence type="ECO:0000256" key="5">
    <source>
        <dbReference type="ARBA" id="ARBA00022989"/>
    </source>
</evidence>
<evidence type="ECO:0000256" key="8">
    <source>
        <dbReference type="SAM" id="Phobius"/>
    </source>
</evidence>
<proteinExistence type="inferred from homology"/>
<feature type="transmembrane region" description="Helical" evidence="8">
    <location>
        <begin position="47"/>
        <end position="69"/>
    </location>
</feature>
<accession>A0A1X9LL72</accession>
<feature type="transmembrane region" description="Helical" evidence="8">
    <location>
        <begin position="387"/>
        <end position="407"/>
    </location>
</feature>
<evidence type="ECO:0008006" key="11">
    <source>
        <dbReference type="Google" id="ProtNLM"/>
    </source>
</evidence>
<evidence type="ECO:0000256" key="2">
    <source>
        <dbReference type="ARBA" id="ARBA00022475"/>
    </source>
</evidence>
<evidence type="ECO:0000256" key="4">
    <source>
        <dbReference type="ARBA" id="ARBA00022692"/>
    </source>
</evidence>
<feature type="transmembrane region" description="Helical" evidence="8">
    <location>
        <begin position="330"/>
        <end position="351"/>
    </location>
</feature>
<dbReference type="InterPro" id="IPR018584">
    <property type="entry name" value="GT87"/>
</dbReference>
<evidence type="ECO:0000256" key="6">
    <source>
        <dbReference type="ARBA" id="ARBA00023136"/>
    </source>
</evidence>
<feature type="transmembrane region" description="Helical" evidence="8">
    <location>
        <begin position="419"/>
        <end position="444"/>
    </location>
</feature>
<gene>
    <name evidence="9" type="ORF">B5808_08350</name>
</gene>
<keyword evidence="6 8" id="KW-0472">Membrane</keyword>
<dbReference type="GO" id="GO:0005886">
    <property type="term" value="C:plasma membrane"/>
    <property type="evidence" value="ECO:0007669"/>
    <property type="project" value="UniProtKB-SubCell"/>
</dbReference>
<keyword evidence="5 8" id="KW-1133">Transmembrane helix</keyword>
<sequence length="500" mass="53072">MTEPSRDPRRRRSMAALAALAALVGALAVAVVIGVMASRMQLFDGSQAPAFVVMTLLAWLLFGVSMALLGRVPDRAVPAVVLLGAVLVGGAALAGPPNTSTDSARYSWDGILQNEGLSPYADVPAADALAPYRTDWLFPTTRVFENGTLECAGLRIDGTRTVPDDQPLCTAINRPQVPTIYPPSAELYFAGVRAVVPVDAEYWPFQVGGLLVSLSVTTMLLLALRRRGAGDRWRSARWAAAWGWCPFVATEAVTNSHVDVLGAALALAGSLVVVSAARRRTRRDRGDAAARESRGGRRLRLVAGGVLLGAAVATKLVPAIVMPPLLRVRGAWLVVAASLATFAALYVPFVAQSGPGVLGYLPGYLGEEGYQDGSAFALLSLVLPGPVAVLPAAAILAVTAVLCIRHADPTAPWVAQTVFIGTTLLVVSPRYGWYALLLIPFVVLSRRWEWFVVPLALSLDMIAQSVLFTRLSLLVAVLVVLAGWSMRRALPDAFRPLSTS</sequence>
<evidence type="ECO:0000256" key="3">
    <source>
        <dbReference type="ARBA" id="ARBA00022679"/>
    </source>
</evidence>
<dbReference type="Proteomes" id="UP000192775">
    <property type="component" value="Chromosome"/>
</dbReference>
<feature type="transmembrane region" description="Helical" evidence="8">
    <location>
        <begin position="203"/>
        <end position="224"/>
    </location>
</feature>
<keyword evidence="3" id="KW-0808">Transferase</keyword>
<dbReference type="KEGG" id="cphy:B5808_08350"/>
<organism evidence="9 10">
    <name type="scientific">Cnuibacter physcomitrellae</name>
    <dbReference type="NCBI Taxonomy" id="1619308"/>
    <lineage>
        <taxon>Bacteria</taxon>
        <taxon>Bacillati</taxon>
        <taxon>Actinomycetota</taxon>
        <taxon>Actinomycetes</taxon>
        <taxon>Micrococcales</taxon>
        <taxon>Microbacteriaceae</taxon>
        <taxon>Cnuibacter</taxon>
    </lineage>
</organism>
<comment type="subcellular location">
    <subcellularLocation>
        <location evidence="1">Cell membrane</location>
        <topology evidence="1">Multi-pass membrane protein</topology>
    </subcellularLocation>
</comment>
<evidence type="ECO:0000256" key="7">
    <source>
        <dbReference type="ARBA" id="ARBA00024033"/>
    </source>
</evidence>
<feature type="transmembrane region" description="Helical" evidence="8">
    <location>
        <begin position="76"/>
        <end position="95"/>
    </location>
</feature>
<comment type="similarity">
    <text evidence="7">Belongs to the glycosyltransferase 87 family.</text>
</comment>